<evidence type="ECO:0000256" key="3">
    <source>
        <dbReference type="ARBA" id="ARBA00022816"/>
    </source>
</evidence>
<dbReference type="GO" id="GO:0006606">
    <property type="term" value="P:protein import into nucleus"/>
    <property type="evidence" value="ECO:0007669"/>
    <property type="project" value="TreeGrafter"/>
</dbReference>
<dbReference type="Gene3D" id="1.10.3450.20">
    <property type="match status" value="1"/>
</dbReference>
<keyword evidence="3" id="KW-0509">mRNA transport</keyword>
<dbReference type="AlphaFoldDB" id="A0AA88I393"/>
<comment type="similarity">
    <text evidence="1 8">Belongs to the nucleoporin Nup84/Nup107 family.</text>
</comment>
<evidence type="ECO:0000256" key="5">
    <source>
        <dbReference type="ARBA" id="ARBA00023010"/>
    </source>
</evidence>
<evidence type="ECO:0000256" key="9">
    <source>
        <dbReference type="SAM" id="MobiDB-lite"/>
    </source>
</evidence>
<evidence type="ECO:0000256" key="6">
    <source>
        <dbReference type="ARBA" id="ARBA00023132"/>
    </source>
</evidence>
<keyword evidence="6 8" id="KW-0906">Nuclear pore complex</keyword>
<keyword evidence="7 8" id="KW-0539">Nucleus</keyword>
<dbReference type="Gene3D" id="1.20.190.50">
    <property type="match status" value="1"/>
</dbReference>
<name>A0AA88I393_ARTSF</name>
<evidence type="ECO:0000256" key="7">
    <source>
        <dbReference type="ARBA" id="ARBA00023242"/>
    </source>
</evidence>
<evidence type="ECO:0000256" key="1">
    <source>
        <dbReference type="ARBA" id="ARBA00009510"/>
    </source>
</evidence>
<evidence type="ECO:0000256" key="2">
    <source>
        <dbReference type="ARBA" id="ARBA00022448"/>
    </source>
</evidence>
<dbReference type="GO" id="GO:0031080">
    <property type="term" value="C:nuclear pore outer ring"/>
    <property type="evidence" value="ECO:0007669"/>
    <property type="project" value="TreeGrafter"/>
</dbReference>
<sequence length="1028" mass="118450">MDDTLAPTPTKVGMTTRLSLFRLPQTNNDTFVESPTTFENLCQNLEDSIGPLSRPKPSTRRSSVRMSIGPGPRTSEPIETPREDRRLSLFNADMSNIPHYSTNRRSLFEEKEADEMVETLLEDQDSVVQLLPLENRRTTFGPEPIKLSRFSLGGKKGRRETIGSTGEIEYAKNTESPQFNLGETFIDTEVTSVGRRVSRKSVLYGQKGNMSQLEEQSSFMNNTALDAIMQLEENPLIKDTGRLRKVFHEIAADFQSSIIFNQLQHFERALEPHVQQLRSVLKDIPKQHHKYAELKETEVELSDELFTWRLVCSLYSDRFLVATQTESPEYTVEQLLLRKEYVSEKEIIDHLVQSDTQIRQAQLVIDWLELTALEGSNLLAEKNSELMICGSKGWEMTLVELERSRGKSTLDVVSELDMDAPLRQGRYLHSEDVEIFDSLNMAVFRKIRTGRLTQAKELLIAAGFPQLAVRLVGWYPFHDPNFDSEGHFEYSVERKPVEGNPRRSLWKKIAWSFCEQTKISPYERGSLAPFCGHLKSMLDVASDWMDILWSHLKVFVDQGIEKFVRKYETTTRFFAKVEDLPEGYLKTEWDLEAIFDSVEAFSSSKGMTDKMRPIHVIQKCIILDDCDGLIEQAELWLDNDRREIDRNTLRFLCHLTIFLKRVHKLSSDTSGAAIIEAYIKELKDCSEHGLIAWYTSELPEEQQILVYAAYLESLTTIPLEEKNGLLELGKRCGLDVKKIAVLVAHSTRKRQEEDLPCILTDVEEIPPLPVFKIFGHQWLLWDGVPLCGDAIFHNNALCREFLLVGDLENVAGTLDMLPDNIVDLVKQECIEAMSVDDNEEEGALPSKEENAIREHICVRSYLQCQEAFENWLMVLNSKPCPPTKPKTLEGPMGSHHYAEQLAFEKKEHLYKKDLKKWESRLSAITDRIIRRLREEVIEFSGGWLIDLPTSDDKDEESERRERELDLIRKDCLPKACSLLYQVLLSSKRIEEIQQMEAIIMNPEYQVSKSFREDELEEFLEKIWRANRT</sequence>
<dbReference type="InterPro" id="IPR007252">
    <property type="entry name" value="Nup84/Nup107"/>
</dbReference>
<accession>A0AA88I393</accession>
<protein>
    <recommendedName>
        <fullName evidence="8">Nuclear pore complex protein</fullName>
    </recommendedName>
</protein>
<dbReference type="GO" id="GO:0006406">
    <property type="term" value="P:mRNA export from nucleus"/>
    <property type="evidence" value="ECO:0007669"/>
    <property type="project" value="TreeGrafter"/>
</dbReference>
<comment type="function">
    <text evidence="8">Functions as a component of the nuclear pore complex (NPC).</text>
</comment>
<organism evidence="10 11">
    <name type="scientific">Artemia franciscana</name>
    <name type="common">Brine shrimp</name>
    <name type="synonym">Artemia sanfranciscana</name>
    <dbReference type="NCBI Taxonomy" id="6661"/>
    <lineage>
        <taxon>Eukaryota</taxon>
        <taxon>Metazoa</taxon>
        <taxon>Ecdysozoa</taxon>
        <taxon>Arthropoda</taxon>
        <taxon>Crustacea</taxon>
        <taxon>Branchiopoda</taxon>
        <taxon>Anostraca</taxon>
        <taxon>Artemiidae</taxon>
        <taxon>Artemia</taxon>
    </lineage>
</organism>
<keyword evidence="8" id="KW-0472">Membrane</keyword>
<evidence type="ECO:0000313" key="11">
    <source>
        <dbReference type="Proteomes" id="UP001187531"/>
    </source>
</evidence>
<comment type="subcellular location">
    <subcellularLocation>
        <location evidence="8">Nucleus</location>
        <location evidence="8">Nuclear pore complex</location>
    </subcellularLocation>
    <subcellularLocation>
        <location evidence="8">Nucleus membrane</location>
    </subcellularLocation>
</comment>
<dbReference type="PANTHER" id="PTHR13003:SF2">
    <property type="entry name" value="NUCLEAR PORE COMPLEX PROTEIN NUP107"/>
    <property type="match status" value="1"/>
</dbReference>
<evidence type="ECO:0000256" key="8">
    <source>
        <dbReference type="RuleBase" id="RU365072"/>
    </source>
</evidence>
<comment type="subunit">
    <text evidence="8">Part of the nuclear pore complex (NPC).</text>
</comment>
<gene>
    <name evidence="10" type="ORF">QYM36_008917</name>
</gene>
<proteinExistence type="inferred from homology"/>
<dbReference type="GO" id="GO:0000973">
    <property type="term" value="P:post-transcriptional tethering of RNA polymerase II gene DNA at nuclear periphery"/>
    <property type="evidence" value="ECO:0007669"/>
    <property type="project" value="TreeGrafter"/>
</dbReference>
<evidence type="ECO:0000313" key="10">
    <source>
        <dbReference type="EMBL" id="KAK2714517.1"/>
    </source>
</evidence>
<dbReference type="Proteomes" id="UP001187531">
    <property type="component" value="Unassembled WGS sequence"/>
</dbReference>
<dbReference type="EMBL" id="JAVRJZ010000013">
    <property type="protein sequence ID" value="KAK2714517.1"/>
    <property type="molecule type" value="Genomic_DNA"/>
</dbReference>
<evidence type="ECO:0000256" key="4">
    <source>
        <dbReference type="ARBA" id="ARBA00022927"/>
    </source>
</evidence>
<keyword evidence="11" id="KW-1185">Reference proteome</keyword>
<keyword evidence="4" id="KW-0653">Protein transport</keyword>
<dbReference type="Pfam" id="PF04121">
    <property type="entry name" value="Nup84_Nup100"/>
    <property type="match status" value="1"/>
</dbReference>
<dbReference type="GO" id="GO:0017056">
    <property type="term" value="F:structural constituent of nuclear pore"/>
    <property type="evidence" value="ECO:0007669"/>
    <property type="project" value="UniProtKB-UniRule"/>
</dbReference>
<comment type="caution">
    <text evidence="10">The sequence shown here is derived from an EMBL/GenBank/DDBJ whole genome shotgun (WGS) entry which is preliminary data.</text>
</comment>
<keyword evidence="5 8" id="KW-0811">Translocation</keyword>
<reference evidence="10" key="1">
    <citation type="submission" date="2023-07" db="EMBL/GenBank/DDBJ databases">
        <title>Chromosome-level genome assembly of Artemia franciscana.</title>
        <authorList>
            <person name="Jo E."/>
        </authorList>
    </citation>
    <scope>NUCLEOTIDE SEQUENCE</scope>
    <source>
        <tissue evidence="10">Whole body</tissue>
    </source>
</reference>
<feature type="region of interest" description="Disordered" evidence="9">
    <location>
        <begin position="47"/>
        <end position="79"/>
    </location>
</feature>
<keyword evidence="2 8" id="KW-0813">Transport</keyword>
<dbReference type="PANTHER" id="PTHR13003">
    <property type="entry name" value="NUP107-RELATED"/>
    <property type="match status" value="1"/>
</dbReference>
<dbReference type="GO" id="GO:0031965">
    <property type="term" value="C:nuclear membrane"/>
    <property type="evidence" value="ECO:0007669"/>
    <property type="project" value="UniProtKB-SubCell"/>
</dbReference>